<dbReference type="Proteomes" id="UP000184514">
    <property type="component" value="Unassembled WGS sequence"/>
</dbReference>
<dbReference type="EMBL" id="MLCB01000126">
    <property type="protein sequence ID" value="OJI93886.1"/>
    <property type="molecule type" value="Genomic_DNA"/>
</dbReference>
<evidence type="ECO:0000313" key="1">
    <source>
        <dbReference type="EMBL" id="OJI93886.1"/>
    </source>
</evidence>
<dbReference type="AlphaFoldDB" id="A0A1L9NX67"/>
<name>A0A1L9NX67_9RHOB</name>
<dbReference type="RefSeq" id="WP_072630359.1">
    <property type="nucleotide sequence ID" value="NZ_JABBAN010000085.1"/>
</dbReference>
<accession>A0A1L9NX67</accession>
<keyword evidence="2" id="KW-1185">Reference proteome</keyword>
<organism evidence="1 2">
    <name type="scientific">Planktotalea frisia</name>
    <dbReference type="NCBI Taxonomy" id="696762"/>
    <lineage>
        <taxon>Bacteria</taxon>
        <taxon>Pseudomonadati</taxon>
        <taxon>Pseudomonadota</taxon>
        <taxon>Alphaproteobacteria</taxon>
        <taxon>Rhodobacterales</taxon>
        <taxon>Paracoccaceae</taxon>
        <taxon>Planktotalea</taxon>
    </lineage>
</organism>
<dbReference type="Pfam" id="PF06299">
    <property type="entry name" value="DUF1045"/>
    <property type="match status" value="1"/>
</dbReference>
<dbReference type="OrthoDB" id="4954742at2"/>
<sequence length="221" mass="24960">MFERYAIYVTFDGAFGAAGAAWLGWDIARATVTREAREETKRPRKYGFHATLKAPFHLAQGRTEDELREAFKRLCGSLTPIAHEGLQIQPIGRFLALTIDGDDTALKILASRVVCEFDAFRAPLSEAEIEKRLKGRLSAEQISNVHRWGYPHVMEQFRFHVTLTGPLKEPHAQQIRDEVTRTFTPLIPHPFHLAHLTLVGQRADGFFEQITRLALTGSKPA</sequence>
<evidence type="ECO:0008006" key="3">
    <source>
        <dbReference type="Google" id="ProtNLM"/>
    </source>
</evidence>
<dbReference type="PIRSF" id="PIRSF033328">
    <property type="entry name" value="Phest_Mll4975"/>
    <property type="match status" value="1"/>
</dbReference>
<dbReference type="Gene3D" id="3.90.1140.10">
    <property type="entry name" value="Cyclic phosphodiesterase"/>
    <property type="match status" value="1"/>
</dbReference>
<comment type="caution">
    <text evidence="1">The sequence shown here is derived from an EMBL/GenBank/DDBJ whole genome shotgun (WGS) entry which is preliminary data.</text>
</comment>
<protein>
    <recommendedName>
        <fullName evidence="3">2',5' RNA ligase family</fullName>
    </recommendedName>
</protein>
<gene>
    <name evidence="1" type="ORF">PFRI_17870</name>
</gene>
<dbReference type="STRING" id="696762.PFRI_17870"/>
<proteinExistence type="predicted"/>
<evidence type="ECO:0000313" key="2">
    <source>
        <dbReference type="Proteomes" id="UP000184514"/>
    </source>
</evidence>
<dbReference type="InterPro" id="IPR009389">
    <property type="entry name" value="DUF1045"/>
</dbReference>
<reference evidence="1 2" key="1">
    <citation type="submission" date="2016-10" db="EMBL/GenBank/DDBJ databases">
        <title>Genome sequence of Planktotalea frisia SH6-1.</title>
        <authorList>
            <person name="Poehlein A."/>
            <person name="Bakenhus I."/>
            <person name="Voget S."/>
            <person name="Brinkhoff T."/>
            <person name="Simon M."/>
        </authorList>
    </citation>
    <scope>NUCLEOTIDE SEQUENCE [LARGE SCALE GENOMIC DNA]</scope>
    <source>
        <strain evidence="1 2">SH6-1</strain>
    </source>
</reference>